<protein>
    <submittedName>
        <fullName evidence="1">PTPLA-domain-containing protein</fullName>
    </submittedName>
</protein>
<comment type="caution">
    <text evidence="1">The sequence shown here is derived from an EMBL/GenBank/DDBJ whole genome shotgun (WGS) entry which is preliminary data.</text>
</comment>
<gene>
    <name evidence="1" type="ORF">BV22DRAFT_1038696</name>
</gene>
<name>A0ACB8B908_9AGAM</name>
<proteinExistence type="predicted"/>
<dbReference type="EMBL" id="MU266528">
    <property type="protein sequence ID" value="KAH7921388.1"/>
    <property type="molecule type" value="Genomic_DNA"/>
</dbReference>
<keyword evidence="2" id="KW-1185">Reference proteome</keyword>
<reference evidence="1" key="1">
    <citation type="journal article" date="2021" name="New Phytol.">
        <title>Evolutionary innovations through gain and loss of genes in the ectomycorrhizal Boletales.</title>
        <authorList>
            <person name="Wu G."/>
            <person name="Miyauchi S."/>
            <person name="Morin E."/>
            <person name="Kuo A."/>
            <person name="Drula E."/>
            <person name="Varga T."/>
            <person name="Kohler A."/>
            <person name="Feng B."/>
            <person name="Cao Y."/>
            <person name="Lipzen A."/>
            <person name="Daum C."/>
            <person name="Hundley H."/>
            <person name="Pangilinan J."/>
            <person name="Johnson J."/>
            <person name="Barry K."/>
            <person name="LaButti K."/>
            <person name="Ng V."/>
            <person name="Ahrendt S."/>
            <person name="Min B."/>
            <person name="Choi I.G."/>
            <person name="Park H."/>
            <person name="Plett J.M."/>
            <person name="Magnuson J."/>
            <person name="Spatafora J.W."/>
            <person name="Nagy L.G."/>
            <person name="Henrissat B."/>
            <person name="Grigoriev I.V."/>
            <person name="Yang Z.L."/>
            <person name="Xu J."/>
            <person name="Martin F.M."/>
        </authorList>
    </citation>
    <scope>NUCLEOTIDE SEQUENCE</scope>
    <source>
        <strain evidence="1">KUC20120723A-06</strain>
    </source>
</reference>
<evidence type="ECO:0000313" key="2">
    <source>
        <dbReference type="Proteomes" id="UP000790709"/>
    </source>
</evidence>
<dbReference type="Proteomes" id="UP000790709">
    <property type="component" value="Unassembled WGS sequence"/>
</dbReference>
<accession>A0ACB8B908</accession>
<organism evidence="1 2">
    <name type="scientific">Leucogyrophana mollusca</name>
    <dbReference type="NCBI Taxonomy" id="85980"/>
    <lineage>
        <taxon>Eukaryota</taxon>
        <taxon>Fungi</taxon>
        <taxon>Dikarya</taxon>
        <taxon>Basidiomycota</taxon>
        <taxon>Agaricomycotina</taxon>
        <taxon>Agaricomycetes</taxon>
        <taxon>Agaricomycetidae</taxon>
        <taxon>Boletales</taxon>
        <taxon>Boletales incertae sedis</taxon>
        <taxon>Leucogyrophana</taxon>
    </lineage>
</organism>
<evidence type="ECO:0000313" key="1">
    <source>
        <dbReference type="EMBL" id="KAH7921388.1"/>
    </source>
</evidence>
<sequence>MSNNATPKTRSREQSSLARFYLIAFNGVSGIGWTYVLFLSLYTLYDPSATGKYNPLGSIISYFNSTSKSTNQVSLALVSLLRPYIPSTHAFTYFALAPVQSLAILEIIHVIVGLVRSPLPTTLMQVSSRLFITWGIVARFSVTRTNPIYTTMVLSWAITEVPRYMFYVVSLMGSEPPMGLTWLRYTSFYVLYPLGAGSEAMLMLSTIPEWANGGWARWGLEDFAHAGLWVIWWPALYVMYTHMMRQRRRVLGVGKGQKLGGKPKDRVKAE</sequence>